<reference evidence="2 3" key="1">
    <citation type="journal article" date="2009" name="PLoS Genet.">
        <title>Genomic analysis of the basal lineage fungus Rhizopus oryzae reveals a whole-genome duplication.</title>
        <authorList>
            <person name="Ma L.-J."/>
            <person name="Ibrahim A.S."/>
            <person name="Skory C."/>
            <person name="Grabherr M.G."/>
            <person name="Burger G."/>
            <person name="Butler M."/>
            <person name="Elias M."/>
            <person name="Idnurm A."/>
            <person name="Lang B.F."/>
            <person name="Sone T."/>
            <person name="Abe A."/>
            <person name="Calvo S.E."/>
            <person name="Corrochano L.M."/>
            <person name="Engels R."/>
            <person name="Fu J."/>
            <person name="Hansberg W."/>
            <person name="Kim J.-M."/>
            <person name="Kodira C.D."/>
            <person name="Koehrsen M.J."/>
            <person name="Liu B."/>
            <person name="Miranda-Saavedra D."/>
            <person name="O'Leary S."/>
            <person name="Ortiz-Castellanos L."/>
            <person name="Poulter R."/>
            <person name="Rodriguez-Romero J."/>
            <person name="Ruiz-Herrera J."/>
            <person name="Shen Y.-Q."/>
            <person name="Zeng Q."/>
            <person name="Galagan J."/>
            <person name="Birren B.W."/>
            <person name="Cuomo C.A."/>
            <person name="Wickes B.L."/>
        </authorList>
    </citation>
    <scope>NUCLEOTIDE SEQUENCE [LARGE SCALE GENOMIC DNA]</scope>
    <source>
        <strain evidence="3">RA 99-880 / ATCC MYA-4621 / FGSC 9543 / NRRL 43880</strain>
    </source>
</reference>
<proteinExistence type="predicted"/>
<organism evidence="2 3">
    <name type="scientific">Rhizopus delemar (strain RA 99-880 / ATCC MYA-4621 / FGSC 9543 / NRRL 43880)</name>
    <name type="common">Mucormycosis agent</name>
    <name type="synonym">Rhizopus arrhizus var. delemar</name>
    <dbReference type="NCBI Taxonomy" id="246409"/>
    <lineage>
        <taxon>Eukaryota</taxon>
        <taxon>Fungi</taxon>
        <taxon>Fungi incertae sedis</taxon>
        <taxon>Mucoromycota</taxon>
        <taxon>Mucoromycotina</taxon>
        <taxon>Mucoromycetes</taxon>
        <taxon>Mucorales</taxon>
        <taxon>Mucorineae</taxon>
        <taxon>Rhizopodaceae</taxon>
        <taxon>Rhizopus</taxon>
    </lineage>
</organism>
<accession>I1BIG1</accession>
<gene>
    <name evidence="2" type="ORF">RO3G_00695</name>
</gene>
<dbReference type="RefSeq" id="XP_067511387.1">
    <property type="nucleotide sequence ID" value="XM_067655286.1"/>
</dbReference>
<dbReference type="VEuPathDB" id="FungiDB:RO3G_00695"/>
<evidence type="ECO:0000256" key="1">
    <source>
        <dbReference type="SAM" id="MobiDB-lite"/>
    </source>
</evidence>
<dbReference type="AlphaFoldDB" id="I1BIG1"/>
<protein>
    <submittedName>
        <fullName evidence="2">Uncharacterized protein</fullName>
    </submittedName>
</protein>
<sequence length="108" mass="13012">MGKKLVKHYQQMNQEKKKKEKKTRHPCLYQQVKEETTVVLRKRLYKDHLNHKESRQYDFTKIKKKAQALVKRIPDGTHSDDEHESHEQSCSFQHDEAIRITDFIVACY</sequence>
<dbReference type="EMBL" id="CH476732">
    <property type="protein sequence ID" value="EIE75991.1"/>
    <property type="molecule type" value="Genomic_DNA"/>
</dbReference>
<dbReference type="InParanoid" id="I1BIG1"/>
<name>I1BIG1_RHIO9</name>
<keyword evidence="3" id="KW-1185">Reference proteome</keyword>
<evidence type="ECO:0000313" key="3">
    <source>
        <dbReference type="Proteomes" id="UP000009138"/>
    </source>
</evidence>
<feature type="region of interest" description="Disordered" evidence="1">
    <location>
        <begin position="1"/>
        <end position="24"/>
    </location>
</feature>
<dbReference type="GeneID" id="93607667"/>
<dbReference type="Proteomes" id="UP000009138">
    <property type="component" value="Unassembled WGS sequence"/>
</dbReference>
<evidence type="ECO:0000313" key="2">
    <source>
        <dbReference type="EMBL" id="EIE75991.1"/>
    </source>
</evidence>